<evidence type="ECO:0000313" key="1">
    <source>
        <dbReference type="EMBL" id="KAH7965985.1"/>
    </source>
</evidence>
<organism evidence="1 2">
    <name type="scientific">Dermacentor silvarum</name>
    <name type="common">Tick</name>
    <dbReference type="NCBI Taxonomy" id="543639"/>
    <lineage>
        <taxon>Eukaryota</taxon>
        <taxon>Metazoa</taxon>
        <taxon>Ecdysozoa</taxon>
        <taxon>Arthropoda</taxon>
        <taxon>Chelicerata</taxon>
        <taxon>Arachnida</taxon>
        <taxon>Acari</taxon>
        <taxon>Parasitiformes</taxon>
        <taxon>Ixodida</taxon>
        <taxon>Ixodoidea</taxon>
        <taxon>Ixodidae</taxon>
        <taxon>Rhipicephalinae</taxon>
        <taxon>Dermacentor</taxon>
    </lineage>
</organism>
<comment type="caution">
    <text evidence="1">The sequence shown here is derived from an EMBL/GenBank/DDBJ whole genome shotgun (WGS) entry which is preliminary data.</text>
</comment>
<dbReference type="EMBL" id="CM023471">
    <property type="protein sequence ID" value="KAH7965985.1"/>
    <property type="molecule type" value="Genomic_DNA"/>
</dbReference>
<sequence length="668" mass="73689">MEPPARKKRKRYLHDGQVFDVPLSTRRYRLRYMSQPTVPGNASNAAEPDLSCSFDASPQLSEDEVGVSSAGRQTDNTCPATDEDTDSVPSDPVPPIDVAQALATALREYGTATLPGSTTTKAGAIVMILSFVVTHGLPWDTVDSLLRLIEALFGFEGDMLPRSKYLLRKLWNPTLHTAVTRHYYCNICGSQLEELRSDTLRCEACQADMKVSLLNDAGCFFSILNIKQQLGQTIAKCKDVLFSQMEKIEQGLQSELVSDITSGALYKSLRQSGKINHKDFTLTFNTDGSPVHKSSKASVWPIQFTINELPPVVRRQTPVLAGLWFGHKHPDMMVFMEKFVEALQAVGIVGWQYGTETVRSKVHAICCSVDVPARAAVTNQTQFNGRFGCCWCLTCAEHIEVLCSCIHLFGSAAAAQLLIVRGHNTALLTGAMVNGIKGPSPLINLDFFNPVLSQAVDYMHCVLLGVARQLTEFWLDSANSQEPFYIGAPSTLAKLDKRLLSICPPHCFTRLPRSLADRCFWKASEWKNWLLYYSLPTVLRVLPPRFWRHVSMLAEAIFTLLKSEISPTDLQRAGHLLQSFVSRAASLYGTRFMTFNVHQLRHLTSSVEHLGPLWANSAFPFETGNGKLTKMVLLTAAGGQKQSSPTAGASARAVARQSKASCAMVHSA</sequence>
<accession>A0ACB8DDE2</accession>
<dbReference type="Proteomes" id="UP000821865">
    <property type="component" value="Chromosome 2"/>
</dbReference>
<proteinExistence type="predicted"/>
<protein>
    <submittedName>
        <fullName evidence="1">Uncharacterized protein</fullName>
    </submittedName>
</protein>
<reference evidence="1" key="1">
    <citation type="submission" date="2020-05" db="EMBL/GenBank/DDBJ databases">
        <title>Large-scale comparative analyses of tick genomes elucidate their genetic diversity and vector capacities.</title>
        <authorList>
            <person name="Jia N."/>
            <person name="Wang J."/>
            <person name="Shi W."/>
            <person name="Du L."/>
            <person name="Sun Y."/>
            <person name="Zhan W."/>
            <person name="Jiang J."/>
            <person name="Wang Q."/>
            <person name="Zhang B."/>
            <person name="Ji P."/>
            <person name="Sakyi L.B."/>
            <person name="Cui X."/>
            <person name="Yuan T."/>
            <person name="Jiang B."/>
            <person name="Yang W."/>
            <person name="Lam T.T.-Y."/>
            <person name="Chang Q."/>
            <person name="Ding S."/>
            <person name="Wang X."/>
            <person name="Zhu J."/>
            <person name="Ruan X."/>
            <person name="Zhao L."/>
            <person name="Wei J."/>
            <person name="Que T."/>
            <person name="Du C."/>
            <person name="Cheng J."/>
            <person name="Dai P."/>
            <person name="Han X."/>
            <person name="Huang E."/>
            <person name="Gao Y."/>
            <person name="Liu J."/>
            <person name="Shao H."/>
            <person name="Ye R."/>
            <person name="Li L."/>
            <person name="Wei W."/>
            <person name="Wang X."/>
            <person name="Wang C."/>
            <person name="Yang T."/>
            <person name="Huo Q."/>
            <person name="Li W."/>
            <person name="Guo W."/>
            <person name="Chen H."/>
            <person name="Zhou L."/>
            <person name="Ni X."/>
            <person name="Tian J."/>
            <person name="Zhou Y."/>
            <person name="Sheng Y."/>
            <person name="Liu T."/>
            <person name="Pan Y."/>
            <person name="Xia L."/>
            <person name="Li J."/>
            <person name="Zhao F."/>
            <person name="Cao W."/>
        </authorList>
    </citation>
    <scope>NUCLEOTIDE SEQUENCE</scope>
    <source>
        <strain evidence="1">Dsil-2018</strain>
    </source>
</reference>
<name>A0ACB8DDE2_DERSI</name>
<gene>
    <name evidence="1" type="ORF">HPB49_012404</name>
</gene>
<evidence type="ECO:0000313" key="2">
    <source>
        <dbReference type="Proteomes" id="UP000821865"/>
    </source>
</evidence>
<keyword evidence="2" id="KW-1185">Reference proteome</keyword>